<gene>
    <name evidence="7" type="ORF">FQ377_06920</name>
</gene>
<dbReference type="EMBL" id="VSLD01000002">
    <property type="protein sequence ID" value="TYC99670.1"/>
    <property type="molecule type" value="Genomic_DNA"/>
</dbReference>
<dbReference type="RefSeq" id="WP_148600488.1">
    <property type="nucleotide sequence ID" value="NZ_VSLD01000002.1"/>
</dbReference>
<dbReference type="Gene3D" id="3.40.50.1980">
    <property type="entry name" value="Nitrogenase molybdenum iron protein domain"/>
    <property type="match status" value="1"/>
</dbReference>
<dbReference type="AlphaFoldDB" id="A0A5D0XT31"/>
<dbReference type="Pfam" id="PF01297">
    <property type="entry name" value="ZnuA"/>
    <property type="match status" value="1"/>
</dbReference>
<proteinExistence type="inferred from homology"/>
<evidence type="ECO:0000256" key="6">
    <source>
        <dbReference type="SAM" id="SignalP"/>
    </source>
</evidence>
<comment type="subcellular location">
    <subcellularLocation>
        <location evidence="1">Cell envelope</location>
    </subcellularLocation>
</comment>
<evidence type="ECO:0000313" key="7">
    <source>
        <dbReference type="EMBL" id="TYC99670.1"/>
    </source>
</evidence>
<sequence length="310" mass="32125">MSPYRRPTGPALLLASILALAGCGSGAGGDASDAGNSSADGRISVVTSTNVFGDIAERVGGPEVEVTSIVDGPSQDPHSYEATVQDKLTVSKAELVIDNGGGYDPFLARLAEDTDRSVLSAVTVSGLDGFGQDGGPGANEHVWYSLPAMENLAGAVADELARLDEPNAEDYRRRAEAFVEDLAPVRDRLDTLAADGHGGRVAVTEPVPVYLLEAAGLENVTPGGFTEAIEEGTDVPVSAMEEMTTLVSSGSLAFLAYNDQTEGSQTELVRSVAEDADLPVLDFGETLPDGEDYVSWMSANTADIAAALDS</sequence>
<dbReference type="InterPro" id="IPR006127">
    <property type="entry name" value="ZnuA-like"/>
</dbReference>
<evidence type="ECO:0000256" key="4">
    <source>
        <dbReference type="ARBA" id="ARBA00022729"/>
    </source>
</evidence>
<evidence type="ECO:0000313" key="8">
    <source>
        <dbReference type="Proteomes" id="UP000323410"/>
    </source>
</evidence>
<dbReference type="SUPFAM" id="SSF53807">
    <property type="entry name" value="Helical backbone' metal receptor"/>
    <property type="match status" value="1"/>
</dbReference>
<comment type="similarity">
    <text evidence="5">Belongs to the bacterial solute-binding protein 9 family.</text>
</comment>
<dbReference type="OrthoDB" id="5296019at2"/>
<reference evidence="7 8" key="1">
    <citation type="submission" date="2019-08" db="EMBL/GenBank/DDBJ databases">
        <title>Genone of Arthrobacter echini P9.</title>
        <authorList>
            <person name="Bowman J.P."/>
        </authorList>
    </citation>
    <scope>NUCLEOTIDE SEQUENCE [LARGE SCALE GENOMIC DNA]</scope>
    <source>
        <strain evidence="7 8">P9</strain>
    </source>
</reference>
<name>A0A5D0XT31_9MICC</name>
<keyword evidence="3" id="KW-0479">Metal-binding</keyword>
<dbReference type="GO" id="GO:0046872">
    <property type="term" value="F:metal ion binding"/>
    <property type="evidence" value="ECO:0007669"/>
    <property type="project" value="UniProtKB-KW"/>
</dbReference>
<dbReference type="InterPro" id="IPR006128">
    <property type="entry name" value="Lipoprotein_PsaA-like"/>
</dbReference>
<keyword evidence="8" id="KW-1185">Reference proteome</keyword>
<evidence type="ECO:0000256" key="1">
    <source>
        <dbReference type="ARBA" id="ARBA00004196"/>
    </source>
</evidence>
<comment type="caution">
    <text evidence="7">The sequence shown here is derived from an EMBL/GenBank/DDBJ whole genome shotgun (WGS) entry which is preliminary data.</text>
</comment>
<dbReference type="GO" id="GO:0030313">
    <property type="term" value="C:cell envelope"/>
    <property type="evidence" value="ECO:0007669"/>
    <property type="project" value="UniProtKB-SubCell"/>
</dbReference>
<dbReference type="GO" id="GO:0030001">
    <property type="term" value="P:metal ion transport"/>
    <property type="evidence" value="ECO:0007669"/>
    <property type="project" value="InterPro"/>
</dbReference>
<feature type="chain" id="PRO_5039209503" evidence="6">
    <location>
        <begin position="22"/>
        <end position="310"/>
    </location>
</feature>
<dbReference type="PANTHER" id="PTHR42953:SF1">
    <property type="entry name" value="METAL-BINDING PROTEIN HI_0362-RELATED"/>
    <property type="match status" value="1"/>
</dbReference>
<dbReference type="PRINTS" id="PR00690">
    <property type="entry name" value="ADHESNFAMILY"/>
</dbReference>
<evidence type="ECO:0000256" key="2">
    <source>
        <dbReference type="ARBA" id="ARBA00022448"/>
    </source>
</evidence>
<dbReference type="Proteomes" id="UP000323410">
    <property type="component" value="Unassembled WGS sequence"/>
</dbReference>
<organism evidence="7 8">
    <name type="scientific">Arthrobacter echini</name>
    <dbReference type="NCBI Taxonomy" id="1529066"/>
    <lineage>
        <taxon>Bacteria</taxon>
        <taxon>Bacillati</taxon>
        <taxon>Actinomycetota</taxon>
        <taxon>Actinomycetes</taxon>
        <taxon>Micrococcales</taxon>
        <taxon>Micrococcaceae</taxon>
        <taxon>Arthrobacter</taxon>
    </lineage>
</organism>
<dbReference type="PANTHER" id="PTHR42953">
    <property type="entry name" value="HIGH-AFFINITY ZINC UPTAKE SYSTEM PROTEIN ZNUA-RELATED"/>
    <property type="match status" value="1"/>
</dbReference>
<dbReference type="InterPro" id="IPR050492">
    <property type="entry name" value="Bact_metal-bind_prot9"/>
</dbReference>
<accession>A0A5D0XT31</accession>
<keyword evidence="2 5" id="KW-0813">Transport</keyword>
<feature type="signal peptide" evidence="6">
    <location>
        <begin position="1"/>
        <end position="21"/>
    </location>
</feature>
<keyword evidence="4 6" id="KW-0732">Signal</keyword>
<protein>
    <submittedName>
        <fullName evidence="7">ABC transporter substrate-binding protein</fullName>
    </submittedName>
</protein>
<dbReference type="PROSITE" id="PS51257">
    <property type="entry name" value="PROKAR_LIPOPROTEIN"/>
    <property type="match status" value="1"/>
</dbReference>
<evidence type="ECO:0000256" key="3">
    <source>
        <dbReference type="ARBA" id="ARBA00022723"/>
    </source>
</evidence>
<evidence type="ECO:0000256" key="5">
    <source>
        <dbReference type="RuleBase" id="RU003512"/>
    </source>
</evidence>
<dbReference type="GO" id="GO:0007155">
    <property type="term" value="P:cell adhesion"/>
    <property type="evidence" value="ECO:0007669"/>
    <property type="project" value="InterPro"/>
</dbReference>